<name>A0A6J6ISC9_9ZZZZ</name>
<gene>
    <name evidence="5" type="ORF">UFOPK1835_02209</name>
</gene>
<dbReference type="Pfam" id="PF20803">
    <property type="entry name" value="PaaX_M"/>
    <property type="match status" value="1"/>
</dbReference>
<feature type="domain" description="Transcriptional repressor PaaX-like central Cas2-like" evidence="4">
    <location>
        <begin position="111"/>
        <end position="190"/>
    </location>
</feature>
<feature type="domain" description="Transcriptional repressor PaaX-like N-terminal" evidence="2">
    <location>
        <begin position="24"/>
        <end position="92"/>
    </location>
</feature>
<dbReference type="InterPro" id="IPR036388">
    <property type="entry name" value="WH-like_DNA-bd_sf"/>
</dbReference>
<evidence type="ECO:0000259" key="2">
    <source>
        <dbReference type="Pfam" id="PF07848"/>
    </source>
</evidence>
<feature type="domain" description="Transcriptional repressor PaaX-like C-terminal" evidence="3">
    <location>
        <begin position="198"/>
        <end position="279"/>
    </location>
</feature>
<dbReference type="Pfam" id="PF08223">
    <property type="entry name" value="PaaX_C"/>
    <property type="match status" value="1"/>
</dbReference>
<dbReference type="InterPro" id="IPR011965">
    <property type="entry name" value="PaaX_trns_reg"/>
</dbReference>
<proteinExistence type="predicted"/>
<dbReference type="PANTHER" id="PTHR30319">
    <property type="entry name" value="PHENYLACETIC ACID REGULATOR-RELATED TRANSCRIPTIONAL REPRESSOR"/>
    <property type="match status" value="1"/>
</dbReference>
<dbReference type="Gene3D" id="1.10.10.10">
    <property type="entry name" value="Winged helix-like DNA-binding domain superfamily/Winged helix DNA-binding domain"/>
    <property type="match status" value="1"/>
</dbReference>
<protein>
    <submittedName>
        <fullName evidence="5">Unannotated protein</fullName>
    </submittedName>
</protein>
<evidence type="ECO:0000259" key="3">
    <source>
        <dbReference type="Pfam" id="PF08223"/>
    </source>
</evidence>
<dbReference type="AlphaFoldDB" id="A0A6J6ISC9"/>
<dbReference type="EMBL" id="CAEZUP010000166">
    <property type="protein sequence ID" value="CAB4627223.1"/>
    <property type="molecule type" value="Genomic_DNA"/>
</dbReference>
<organism evidence="5">
    <name type="scientific">freshwater metagenome</name>
    <dbReference type="NCBI Taxonomy" id="449393"/>
    <lineage>
        <taxon>unclassified sequences</taxon>
        <taxon>metagenomes</taxon>
        <taxon>ecological metagenomes</taxon>
    </lineage>
</organism>
<sequence length="289" mass="31568">MFVSRGSGVVVTPTRRRSDGGPSARALLISVLGQWVGPSETTVWTSTLVSALETLGIEERAARQAVNRTASDGWLIGESVGRYTRWRLSESGQRLLGTAWSRLQRSFDVDHPWDGQFLLLALTGTPPDRQLRDRLATGLDFEGFGVLGPGLWIAADDSARTGADAILEACDLDGQALMFRASTVEGAETPAEVVALAWDLETAAIAHRAFLEEFEDAVPKDDRDAFALRTRLAHEWRHLLSVDPALPAELLPEDWAGTRARGLFHDCFGAWKKSATSYYTTMADEPAVS</sequence>
<dbReference type="InterPro" id="IPR013225">
    <property type="entry name" value="PaaX_C"/>
</dbReference>
<dbReference type="InterPro" id="IPR012906">
    <property type="entry name" value="PaaX-like_N"/>
</dbReference>
<dbReference type="PANTHER" id="PTHR30319:SF1">
    <property type="entry name" value="TRANSCRIPTIONAL REPRESSOR PAAX"/>
    <property type="match status" value="1"/>
</dbReference>
<accession>A0A6J6ISC9</accession>
<dbReference type="Pfam" id="PF07848">
    <property type="entry name" value="PaaX"/>
    <property type="match status" value="1"/>
</dbReference>
<dbReference type="GO" id="GO:0006351">
    <property type="term" value="P:DNA-templated transcription"/>
    <property type="evidence" value="ECO:0007669"/>
    <property type="project" value="InterPro"/>
</dbReference>
<evidence type="ECO:0000256" key="1">
    <source>
        <dbReference type="SAM" id="MobiDB-lite"/>
    </source>
</evidence>
<reference evidence="5" key="1">
    <citation type="submission" date="2020-05" db="EMBL/GenBank/DDBJ databases">
        <authorList>
            <person name="Chiriac C."/>
            <person name="Salcher M."/>
            <person name="Ghai R."/>
            <person name="Kavagutti S V."/>
        </authorList>
    </citation>
    <scope>NUCLEOTIDE SEQUENCE</scope>
</reference>
<dbReference type="Gene3D" id="3.30.70.2650">
    <property type="match status" value="1"/>
</dbReference>
<feature type="region of interest" description="Disordered" evidence="1">
    <location>
        <begin position="1"/>
        <end position="21"/>
    </location>
</feature>
<dbReference type="PIRSF" id="PIRSF020623">
    <property type="entry name" value="PaaX"/>
    <property type="match status" value="1"/>
</dbReference>
<dbReference type="Gene3D" id="1.20.58.1460">
    <property type="match status" value="1"/>
</dbReference>
<evidence type="ECO:0000259" key="4">
    <source>
        <dbReference type="Pfam" id="PF20803"/>
    </source>
</evidence>
<dbReference type="InterPro" id="IPR048846">
    <property type="entry name" value="PaaX-like_central"/>
</dbReference>
<evidence type="ECO:0000313" key="5">
    <source>
        <dbReference type="EMBL" id="CAB4627223.1"/>
    </source>
</evidence>